<proteinExistence type="predicted"/>
<name>A0A915NGM0_9BILA</name>
<accession>A0A915NGM0</accession>
<organism evidence="1 2">
    <name type="scientific">Meloidogyne floridensis</name>
    <dbReference type="NCBI Taxonomy" id="298350"/>
    <lineage>
        <taxon>Eukaryota</taxon>
        <taxon>Metazoa</taxon>
        <taxon>Ecdysozoa</taxon>
        <taxon>Nematoda</taxon>
        <taxon>Chromadorea</taxon>
        <taxon>Rhabditida</taxon>
        <taxon>Tylenchina</taxon>
        <taxon>Tylenchomorpha</taxon>
        <taxon>Tylenchoidea</taxon>
        <taxon>Meloidogynidae</taxon>
        <taxon>Meloidogyninae</taxon>
        <taxon>Meloidogyne</taxon>
    </lineage>
</organism>
<protein>
    <submittedName>
        <fullName evidence="2">Uncharacterized protein</fullName>
    </submittedName>
</protein>
<dbReference type="WBParaSite" id="scf7180000418500.g2467">
    <property type="protein sequence ID" value="scf7180000418500.g2467"/>
    <property type="gene ID" value="scf7180000418500.g2467"/>
</dbReference>
<evidence type="ECO:0000313" key="2">
    <source>
        <dbReference type="WBParaSite" id="scf7180000418500.g2467"/>
    </source>
</evidence>
<dbReference type="Proteomes" id="UP000887560">
    <property type="component" value="Unplaced"/>
</dbReference>
<evidence type="ECO:0000313" key="1">
    <source>
        <dbReference type="Proteomes" id="UP000887560"/>
    </source>
</evidence>
<reference evidence="2" key="1">
    <citation type="submission" date="2022-11" db="UniProtKB">
        <authorList>
            <consortium name="WormBaseParasite"/>
        </authorList>
    </citation>
    <scope>IDENTIFICATION</scope>
</reference>
<dbReference type="AlphaFoldDB" id="A0A915NGM0"/>
<keyword evidence="1" id="KW-1185">Reference proteome</keyword>
<sequence>MNLAYEKIINRKGKAVMGSFSKRQKIPTNVVTQNTKEAIMEFSLPQLTFLIKILQSITEEDLNSDNIFIEIVDRYSNEIGSFMQNPTDINLFKDTQQKIKTVK</sequence>